<dbReference type="EMBL" id="JAMOIM010000076">
    <property type="protein sequence ID" value="MCW6512934.1"/>
    <property type="molecule type" value="Genomic_DNA"/>
</dbReference>
<keyword evidence="3" id="KW-0813">Transport</keyword>
<feature type="transmembrane region" description="Helical" evidence="13">
    <location>
        <begin position="138"/>
        <end position="161"/>
    </location>
</feature>
<dbReference type="Pfam" id="PF01292">
    <property type="entry name" value="Ni_hydr_CYTB"/>
    <property type="match status" value="1"/>
</dbReference>
<evidence type="ECO:0000256" key="11">
    <source>
        <dbReference type="ARBA" id="ARBA00023136"/>
    </source>
</evidence>
<evidence type="ECO:0000313" key="16">
    <source>
        <dbReference type="Proteomes" id="UP001165667"/>
    </source>
</evidence>
<feature type="transmembrane region" description="Helical" evidence="13">
    <location>
        <begin position="12"/>
        <end position="30"/>
    </location>
</feature>
<dbReference type="PANTHER" id="PTHR30529">
    <property type="entry name" value="CYTOCHROME B561"/>
    <property type="match status" value="1"/>
</dbReference>
<feature type="domain" description="Cytochrome b561 bacterial/Ni-hydrogenase" evidence="14">
    <location>
        <begin position="6"/>
        <end position="172"/>
    </location>
</feature>
<evidence type="ECO:0000256" key="4">
    <source>
        <dbReference type="ARBA" id="ARBA00022475"/>
    </source>
</evidence>
<dbReference type="Proteomes" id="UP001165667">
    <property type="component" value="Unassembled WGS sequence"/>
</dbReference>
<keyword evidence="7" id="KW-0479">Metal-binding</keyword>
<keyword evidence="4" id="KW-1003">Cell membrane</keyword>
<gene>
    <name evidence="15" type="ORF">M8523_34245</name>
</gene>
<dbReference type="GO" id="GO:0009055">
    <property type="term" value="F:electron transfer activity"/>
    <property type="evidence" value="ECO:0007669"/>
    <property type="project" value="InterPro"/>
</dbReference>
<dbReference type="GO" id="GO:0005886">
    <property type="term" value="C:plasma membrane"/>
    <property type="evidence" value="ECO:0007669"/>
    <property type="project" value="UniProtKB-SubCell"/>
</dbReference>
<feature type="transmembrane region" description="Helical" evidence="13">
    <location>
        <begin position="42"/>
        <end position="64"/>
    </location>
</feature>
<protein>
    <submittedName>
        <fullName evidence="15">Cytochrome b/b6 domain-containing protein</fullName>
    </submittedName>
</protein>
<keyword evidence="10" id="KW-0408">Iron</keyword>
<evidence type="ECO:0000256" key="9">
    <source>
        <dbReference type="ARBA" id="ARBA00022989"/>
    </source>
</evidence>
<keyword evidence="16" id="KW-1185">Reference proteome</keyword>
<evidence type="ECO:0000256" key="10">
    <source>
        <dbReference type="ARBA" id="ARBA00023004"/>
    </source>
</evidence>
<reference evidence="15" key="1">
    <citation type="submission" date="2022-05" db="EMBL/GenBank/DDBJ databases">
        <authorList>
            <person name="Pankratov T."/>
        </authorList>
    </citation>
    <scope>NUCLEOTIDE SEQUENCE</scope>
    <source>
        <strain evidence="15">BP6-180914</strain>
    </source>
</reference>
<keyword evidence="11 13" id="KW-0472">Membrane</keyword>
<dbReference type="GO" id="GO:0046872">
    <property type="term" value="F:metal ion binding"/>
    <property type="evidence" value="ECO:0007669"/>
    <property type="project" value="UniProtKB-KW"/>
</dbReference>
<proteinExistence type="inferred from homology"/>
<dbReference type="InterPro" id="IPR016174">
    <property type="entry name" value="Di-haem_cyt_TM"/>
</dbReference>
<dbReference type="AlphaFoldDB" id="A0AA42CMQ3"/>
<dbReference type="SUPFAM" id="SSF81342">
    <property type="entry name" value="Transmembrane di-heme cytochromes"/>
    <property type="match status" value="1"/>
</dbReference>
<comment type="subcellular location">
    <subcellularLocation>
        <location evidence="2">Cell membrane</location>
        <topology evidence="2">Multi-pass membrane protein</topology>
    </subcellularLocation>
</comment>
<sequence length="189" mass="20801">MTSGTVYDPTTIALHWATAASVVILWIIGQTADWIPHGPANAAVWSVHVVLGFVLAAILTWRIMWRTSDGRRLPPADSGALQALAKLTHYLLYVFLLVVVVLGIVNAFVRGYNLFDLVSLPQVGDRAWRRPITHWHGLAANILLGLALFHAAAALVHHYLWRDAVLKRMLPGVPVTKLPSGQAQRSTRP</sequence>
<dbReference type="PANTHER" id="PTHR30529:SF1">
    <property type="entry name" value="CYTOCHROME B561 HOMOLOG 2"/>
    <property type="match status" value="1"/>
</dbReference>
<evidence type="ECO:0000256" key="8">
    <source>
        <dbReference type="ARBA" id="ARBA00022982"/>
    </source>
</evidence>
<comment type="caution">
    <text evidence="15">The sequence shown here is derived from an EMBL/GenBank/DDBJ whole genome shotgun (WGS) entry which is preliminary data.</text>
</comment>
<keyword evidence="6 13" id="KW-0812">Transmembrane</keyword>
<dbReference type="InterPro" id="IPR052168">
    <property type="entry name" value="Cytochrome_b561_oxidase"/>
</dbReference>
<keyword evidence="5" id="KW-0349">Heme</keyword>
<keyword evidence="9 13" id="KW-1133">Transmembrane helix</keyword>
<name>A0AA42CMQ3_9HYPH</name>
<evidence type="ECO:0000256" key="3">
    <source>
        <dbReference type="ARBA" id="ARBA00022448"/>
    </source>
</evidence>
<dbReference type="InterPro" id="IPR011577">
    <property type="entry name" value="Cyt_b561_bac/Ni-Hgenase"/>
</dbReference>
<accession>A0AA42CMQ3</accession>
<keyword evidence="8" id="KW-0249">Electron transport</keyword>
<evidence type="ECO:0000313" key="15">
    <source>
        <dbReference type="EMBL" id="MCW6512934.1"/>
    </source>
</evidence>
<comment type="similarity">
    <text evidence="12">Belongs to the cytochrome b561 family.</text>
</comment>
<evidence type="ECO:0000256" key="2">
    <source>
        <dbReference type="ARBA" id="ARBA00004651"/>
    </source>
</evidence>
<feature type="transmembrane region" description="Helical" evidence="13">
    <location>
        <begin position="90"/>
        <end position="109"/>
    </location>
</feature>
<comment type="cofactor">
    <cofactor evidence="1">
        <name>heme b</name>
        <dbReference type="ChEBI" id="CHEBI:60344"/>
    </cofactor>
</comment>
<dbReference type="GO" id="GO:0020037">
    <property type="term" value="F:heme binding"/>
    <property type="evidence" value="ECO:0007669"/>
    <property type="project" value="TreeGrafter"/>
</dbReference>
<evidence type="ECO:0000256" key="1">
    <source>
        <dbReference type="ARBA" id="ARBA00001970"/>
    </source>
</evidence>
<evidence type="ECO:0000259" key="14">
    <source>
        <dbReference type="Pfam" id="PF01292"/>
    </source>
</evidence>
<dbReference type="Gene3D" id="1.20.950.20">
    <property type="entry name" value="Transmembrane di-heme cytochromes, Chain C"/>
    <property type="match status" value="1"/>
</dbReference>
<dbReference type="GO" id="GO:0022904">
    <property type="term" value="P:respiratory electron transport chain"/>
    <property type="evidence" value="ECO:0007669"/>
    <property type="project" value="InterPro"/>
</dbReference>
<dbReference type="RefSeq" id="WP_282589311.1">
    <property type="nucleotide sequence ID" value="NZ_JAMOIM010000076.1"/>
</dbReference>
<organism evidence="15 16">
    <name type="scientific">Lichenifustis flavocetrariae</name>
    <dbReference type="NCBI Taxonomy" id="2949735"/>
    <lineage>
        <taxon>Bacteria</taxon>
        <taxon>Pseudomonadati</taxon>
        <taxon>Pseudomonadota</taxon>
        <taxon>Alphaproteobacteria</taxon>
        <taxon>Hyphomicrobiales</taxon>
        <taxon>Lichenihabitantaceae</taxon>
        <taxon>Lichenifustis</taxon>
    </lineage>
</organism>
<evidence type="ECO:0000256" key="6">
    <source>
        <dbReference type="ARBA" id="ARBA00022692"/>
    </source>
</evidence>
<evidence type="ECO:0000256" key="5">
    <source>
        <dbReference type="ARBA" id="ARBA00022617"/>
    </source>
</evidence>
<evidence type="ECO:0000256" key="13">
    <source>
        <dbReference type="SAM" id="Phobius"/>
    </source>
</evidence>
<evidence type="ECO:0000256" key="12">
    <source>
        <dbReference type="ARBA" id="ARBA00037975"/>
    </source>
</evidence>
<evidence type="ECO:0000256" key="7">
    <source>
        <dbReference type="ARBA" id="ARBA00022723"/>
    </source>
</evidence>